<dbReference type="PANTHER" id="PTHR42987:SF6">
    <property type="entry name" value="PROTEINASE IV"/>
    <property type="match status" value="1"/>
</dbReference>
<keyword evidence="3" id="KW-0378">Hydrolase</keyword>
<proteinExistence type="inferred from homology"/>
<dbReference type="Pfam" id="PF01343">
    <property type="entry name" value="Peptidase_S49"/>
    <property type="match status" value="1"/>
</dbReference>
<dbReference type="GO" id="GO:0006508">
    <property type="term" value="P:proteolysis"/>
    <property type="evidence" value="ECO:0007669"/>
    <property type="project" value="UniProtKB-KW"/>
</dbReference>
<comment type="similarity">
    <text evidence="1">Belongs to the peptidase S49 family.</text>
</comment>
<keyword evidence="2" id="KW-0645">Protease</keyword>
<dbReference type="NCBIfam" id="TIGR00706">
    <property type="entry name" value="SppA_dom"/>
    <property type="match status" value="1"/>
</dbReference>
<evidence type="ECO:0000256" key="3">
    <source>
        <dbReference type="ARBA" id="ARBA00022801"/>
    </source>
</evidence>
<dbReference type="PANTHER" id="PTHR42987">
    <property type="entry name" value="PEPTIDASE S49"/>
    <property type="match status" value="1"/>
</dbReference>
<gene>
    <name evidence="7" type="ORF">SAMN05216548_10574</name>
</gene>
<dbReference type="InterPro" id="IPR002142">
    <property type="entry name" value="Peptidase_S49"/>
</dbReference>
<feature type="transmembrane region" description="Helical" evidence="5">
    <location>
        <begin position="18"/>
        <end position="37"/>
    </location>
</feature>
<keyword evidence="4" id="KW-0720">Serine protease</keyword>
<keyword evidence="8" id="KW-1185">Reference proteome</keyword>
<evidence type="ECO:0000313" key="7">
    <source>
        <dbReference type="EMBL" id="SEQ50763.1"/>
    </source>
</evidence>
<accession>A0A1H9GL83</accession>
<dbReference type="EMBL" id="FOFG01000005">
    <property type="protein sequence ID" value="SEQ50763.1"/>
    <property type="molecule type" value="Genomic_DNA"/>
</dbReference>
<evidence type="ECO:0000259" key="6">
    <source>
        <dbReference type="Pfam" id="PF01343"/>
    </source>
</evidence>
<organism evidence="7 8">
    <name type="scientific">Faunimonas pinastri</name>
    <dbReference type="NCBI Taxonomy" id="1855383"/>
    <lineage>
        <taxon>Bacteria</taxon>
        <taxon>Pseudomonadati</taxon>
        <taxon>Pseudomonadota</taxon>
        <taxon>Alphaproteobacteria</taxon>
        <taxon>Hyphomicrobiales</taxon>
        <taxon>Afifellaceae</taxon>
        <taxon>Faunimonas</taxon>
    </lineage>
</organism>
<protein>
    <submittedName>
        <fullName evidence="7">Signal peptide peptidase A. Serine peptidase. MEROPS family S49</fullName>
    </submittedName>
</protein>
<dbReference type="STRING" id="1855383.SAMN05216548_10574"/>
<sequence>MDADEILERRRLRRRASFWRIAAFVILVAAILIAAGFNAPSLKRAQPQVARIDVEGFIGARPDAVEQIRKAAASSSVKAILIRINSPGGAASGGEALYKAIRDADAKKPTVAVINGLGASAAYMTAIATDRIFAGDTTITGSIGVILEYGHIEGLLDKLGVKYEEIKSAPLKGQPSLFLPTDPAATAMLQSMINDSFNWFVGLVADRRGMSEPDARKLSDGSVFTGRQAVTNHLIDQVGDEDDARAWLEKEKGVSASLPLVEWKKKQGGLPFLGNHAVAGLLRLLGVSDDLAPFAQAFLPRQLSVDGLLAVWQPAQSSR</sequence>
<keyword evidence="5" id="KW-0472">Membrane</keyword>
<dbReference type="AlphaFoldDB" id="A0A1H9GL83"/>
<keyword evidence="5" id="KW-1133">Transmembrane helix</keyword>
<reference evidence="7 8" key="1">
    <citation type="submission" date="2016-10" db="EMBL/GenBank/DDBJ databases">
        <authorList>
            <person name="de Groot N.N."/>
        </authorList>
    </citation>
    <scope>NUCLEOTIDE SEQUENCE [LARGE SCALE GENOMIC DNA]</scope>
    <source>
        <strain evidence="7 8">A52C2</strain>
    </source>
</reference>
<name>A0A1H9GL83_9HYPH</name>
<evidence type="ECO:0000256" key="1">
    <source>
        <dbReference type="ARBA" id="ARBA00008683"/>
    </source>
</evidence>
<dbReference type="GO" id="GO:0008236">
    <property type="term" value="F:serine-type peptidase activity"/>
    <property type="evidence" value="ECO:0007669"/>
    <property type="project" value="UniProtKB-KW"/>
</dbReference>
<evidence type="ECO:0000313" key="8">
    <source>
        <dbReference type="Proteomes" id="UP000199647"/>
    </source>
</evidence>
<dbReference type="Proteomes" id="UP000199647">
    <property type="component" value="Unassembled WGS sequence"/>
</dbReference>
<dbReference type="RefSeq" id="WP_092496221.1">
    <property type="nucleotide sequence ID" value="NZ_FOFG01000005.1"/>
</dbReference>
<dbReference type="CDD" id="cd07023">
    <property type="entry name" value="S49_Sppa_N_C"/>
    <property type="match status" value="1"/>
</dbReference>
<dbReference type="Gene3D" id="3.90.226.10">
    <property type="entry name" value="2-enoyl-CoA Hydratase, Chain A, domain 1"/>
    <property type="match status" value="2"/>
</dbReference>
<evidence type="ECO:0000256" key="2">
    <source>
        <dbReference type="ARBA" id="ARBA00022670"/>
    </source>
</evidence>
<keyword evidence="5" id="KW-0812">Transmembrane</keyword>
<dbReference type="InterPro" id="IPR029045">
    <property type="entry name" value="ClpP/crotonase-like_dom_sf"/>
</dbReference>
<evidence type="ECO:0000256" key="4">
    <source>
        <dbReference type="ARBA" id="ARBA00022825"/>
    </source>
</evidence>
<dbReference type="SUPFAM" id="SSF52096">
    <property type="entry name" value="ClpP/crotonase"/>
    <property type="match status" value="1"/>
</dbReference>
<dbReference type="InterPro" id="IPR047272">
    <property type="entry name" value="S49_SppA_C"/>
</dbReference>
<dbReference type="InterPro" id="IPR004635">
    <property type="entry name" value="Pept_S49_SppA"/>
</dbReference>
<evidence type="ECO:0000256" key="5">
    <source>
        <dbReference type="SAM" id="Phobius"/>
    </source>
</evidence>
<feature type="domain" description="Peptidase S49" evidence="6">
    <location>
        <begin position="104"/>
        <end position="254"/>
    </location>
</feature>
<dbReference type="OrthoDB" id="9764363at2"/>